<organism evidence="2 3">
    <name type="scientific">Saponaria officinalis</name>
    <name type="common">Common soapwort</name>
    <name type="synonym">Lychnis saponaria</name>
    <dbReference type="NCBI Taxonomy" id="3572"/>
    <lineage>
        <taxon>Eukaryota</taxon>
        <taxon>Viridiplantae</taxon>
        <taxon>Streptophyta</taxon>
        <taxon>Embryophyta</taxon>
        <taxon>Tracheophyta</taxon>
        <taxon>Spermatophyta</taxon>
        <taxon>Magnoliopsida</taxon>
        <taxon>eudicotyledons</taxon>
        <taxon>Gunneridae</taxon>
        <taxon>Pentapetalae</taxon>
        <taxon>Caryophyllales</taxon>
        <taxon>Caryophyllaceae</taxon>
        <taxon>Caryophylleae</taxon>
        <taxon>Saponaria</taxon>
    </lineage>
</organism>
<reference evidence="2" key="1">
    <citation type="submission" date="2024-03" db="EMBL/GenBank/DDBJ databases">
        <title>WGS assembly of Saponaria officinalis var. Norfolk2.</title>
        <authorList>
            <person name="Jenkins J."/>
            <person name="Shu S."/>
            <person name="Grimwood J."/>
            <person name="Barry K."/>
            <person name="Goodstein D."/>
            <person name="Schmutz J."/>
            <person name="Leebens-Mack J."/>
            <person name="Osbourn A."/>
        </authorList>
    </citation>
    <scope>NUCLEOTIDE SEQUENCE [LARGE SCALE GENOMIC DNA]</scope>
    <source>
        <strain evidence="2">JIC</strain>
    </source>
</reference>
<evidence type="ECO:0000259" key="1">
    <source>
        <dbReference type="Pfam" id="PF10551"/>
    </source>
</evidence>
<dbReference type="Proteomes" id="UP001443914">
    <property type="component" value="Unassembled WGS sequence"/>
</dbReference>
<name>A0AAW1GTC5_SAPOF</name>
<evidence type="ECO:0000313" key="3">
    <source>
        <dbReference type="Proteomes" id="UP001443914"/>
    </source>
</evidence>
<dbReference type="AlphaFoldDB" id="A0AAW1GTC5"/>
<proteinExistence type="predicted"/>
<dbReference type="EMBL" id="JBDFQZ010000013">
    <property type="protein sequence ID" value="KAK9668099.1"/>
    <property type="molecule type" value="Genomic_DNA"/>
</dbReference>
<comment type="caution">
    <text evidence="2">The sequence shown here is derived from an EMBL/GenBank/DDBJ whole genome shotgun (WGS) entry which is preliminary data.</text>
</comment>
<feature type="domain" description="MULE transposase" evidence="1">
    <location>
        <begin position="276"/>
        <end position="367"/>
    </location>
</feature>
<accession>A0AAW1GTC5</accession>
<sequence>MKWLSTSGLWDGKCVERRSGGGYEGWGCRRRLCRLKLAGIGAVYGGQDEDYFEEFPDDMVDTSHIFTGYSFKSRKELISETRRIGLSHNIHIRLYTYFEDRGFGEQWLWCDRSRPYQYRLNLNASSSKYLTGTKKCLCPFRLKGIAQPDGTWKLFVHNGVHNHKLVEKDEILNDKVKEIILRMTASQVPVANILIELANQNYKVTKKQVYNVRAREKTKLRENRTSSEQLLKFSRDHGYLHFHQTIPGKKKGTRELPDVLFAHPDSIILLKHYSFVLLADCTYQTNKYKMPLLEIIGVTPVNKNFSVFYGFLENEKETAYDWAFKCIREVLDTYEKIVFVTDREKALINAIENYFPNAIDLLCRRHTEKDVEAWVKKASGKGSTDCCVELDSVHQFWKTLDIKTSVKEGVAEKEVEEEERLRKLVDEVIKGGV</sequence>
<dbReference type="PANTHER" id="PTHR47718">
    <property type="entry name" value="OS01G0519700 PROTEIN"/>
    <property type="match status" value="1"/>
</dbReference>
<dbReference type="InterPro" id="IPR018289">
    <property type="entry name" value="MULE_transposase_dom"/>
</dbReference>
<dbReference type="PANTHER" id="PTHR47718:SF3">
    <property type="entry name" value="PROTEIN FAR1-RELATED SEQUENCE 5-LIKE"/>
    <property type="match status" value="1"/>
</dbReference>
<keyword evidence="3" id="KW-1185">Reference proteome</keyword>
<gene>
    <name evidence="2" type="ORF">RND81_13G035300</name>
</gene>
<protein>
    <recommendedName>
        <fullName evidence="1">MULE transposase domain-containing protein</fullName>
    </recommendedName>
</protein>
<dbReference type="Pfam" id="PF10551">
    <property type="entry name" value="MULE"/>
    <property type="match status" value="1"/>
</dbReference>
<evidence type="ECO:0000313" key="2">
    <source>
        <dbReference type="EMBL" id="KAK9668099.1"/>
    </source>
</evidence>